<dbReference type="AlphaFoldDB" id="A0A3B4U617"/>
<keyword evidence="2" id="KW-1185">Reference proteome</keyword>
<protein>
    <submittedName>
        <fullName evidence="1">Uncharacterized protein</fullName>
    </submittedName>
</protein>
<sequence>MFDGLNINRGEWKALADVHAAKMQAIEDEKKKLEGGGDGGETWCLKSSGFPTPLHHTFCIQQSPWKPRTNQEINPKCTI</sequence>
<dbReference type="STRING" id="41447.ENSSDUP00000013802"/>
<dbReference type="Proteomes" id="UP000261420">
    <property type="component" value="Unplaced"/>
</dbReference>
<reference evidence="1" key="2">
    <citation type="submission" date="2025-09" db="UniProtKB">
        <authorList>
            <consortium name="Ensembl"/>
        </authorList>
    </citation>
    <scope>IDENTIFICATION</scope>
</reference>
<dbReference type="Ensembl" id="ENSSDUT00000014060.1">
    <property type="protein sequence ID" value="ENSSDUP00000013802.1"/>
    <property type="gene ID" value="ENSSDUG00000010042.1"/>
</dbReference>
<accession>A0A3B4U617</accession>
<organism evidence="1 2">
    <name type="scientific">Seriola dumerili</name>
    <name type="common">Greater amberjack</name>
    <name type="synonym">Caranx dumerili</name>
    <dbReference type="NCBI Taxonomy" id="41447"/>
    <lineage>
        <taxon>Eukaryota</taxon>
        <taxon>Metazoa</taxon>
        <taxon>Chordata</taxon>
        <taxon>Craniata</taxon>
        <taxon>Vertebrata</taxon>
        <taxon>Euteleostomi</taxon>
        <taxon>Actinopterygii</taxon>
        <taxon>Neopterygii</taxon>
        <taxon>Teleostei</taxon>
        <taxon>Neoteleostei</taxon>
        <taxon>Acanthomorphata</taxon>
        <taxon>Carangaria</taxon>
        <taxon>Carangiformes</taxon>
        <taxon>Carangidae</taxon>
        <taxon>Seriola</taxon>
    </lineage>
</organism>
<reference evidence="1" key="1">
    <citation type="submission" date="2025-08" db="UniProtKB">
        <authorList>
            <consortium name="Ensembl"/>
        </authorList>
    </citation>
    <scope>IDENTIFICATION</scope>
</reference>
<proteinExistence type="predicted"/>
<evidence type="ECO:0000313" key="2">
    <source>
        <dbReference type="Proteomes" id="UP000261420"/>
    </source>
</evidence>
<name>A0A3B4U617_SERDU</name>
<evidence type="ECO:0000313" key="1">
    <source>
        <dbReference type="Ensembl" id="ENSSDUP00000013802.1"/>
    </source>
</evidence>